<protein>
    <submittedName>
        <fullName evidence="1">Uncharacterized protein</fullName>
    </submittedName>
</protein>
<organism evidence="1 2">
    <name type="scientific">Protea cynaroides</name>
    <dbReference type="NCBI Taxonomy" id="273540"/>
    <lineage>
        <taxon>Eukaryota</taxon>
        <taxon>Viridiplantae</taxon>
        <taxon>Streptophyta</taxon>
        <taxon>Embryophyta</taxon>
        <taxon>Tracheophyta</taxon>
        <taxon>Spermatophyta</taxon>
        <taxon>Magnoliopsida</taxon>
        <taxon>Proteales</taxon>
        <taxon>Proteaceae</taxon>
        <taxon>Protea</taxon>
    </lineage>
</organism>
<dbReference type="Proteomes" id="UP001141806">
    <property type="component" value="Unassembled WGS sequence"/>
</dbReference>
<name>A0A9Q0KVL3_9MAGN</name>
<keyword evidence="2" id="KW-1185">Reference proteome</keyword>
<dbReference type="EMBL" id="JAMYWD010000003">
    <property type="protein sequence ID" value="KAJ4977176.1"/>
    <property type="molecule type" value="Genomic_DNA"/>
</dbReference>
<gene>
    <name evidence="1" type="ORF">NE237_002282</name>
</gene>
<reference evidence="1" key="1">
    <citation type="journal article" date="2023" name="Plant J.">
        <title>The genome of the king protea, Protea cynaroides.</title>
        <authorList>
            <person name="Chang J."/>
            <person name="Duong T.A."/>
            <person name="Schoeman C."/>
            <person name="Ma X."/>
            <person name="Roodt D."/>
            <person name="Barker N."/>
            <person name="Li Z."/>
            <person name="Van de Peer Y."/>
            <person name="Mizrachi E."/>
        </authorList>
    </citation>
    <scope>NUCLEOTIDE SEQUENCE</scope>
    <source>
        <tissue evidence="1">Young leaves</tissue>
    </source>
</reference>
<dbReference type="AlphaFoldDB" id="A0A9Q0KVL3"/>
<evidence type="ECO:0000313" key="2">
    <source>
        <dbReference type="Proteomes" id="UP001141806"/>
    </source>
</evidence>
<comment type="caution">
    <text evidence="1">The sequence shown here is derived from an EMBL/GenBank/DDBJ whole genome shotgun (WGS) entry which is preliminary data.</text>
</comment>
<evidence type="ECO:0000313" key="1">
    <source>
        <dbReference type="EMBL" id="KAJ4977176.1"/>
    </source>
</evidence>
<dbReference type="OrthoDB" id="1917735at2759"/>
<proteinExistence type="predicted"/>
<accession>A0A9Q0KVL3</accession>
<sequence length="107" mass="12665">MMIPSSRVLNKSKKRVENGGYHQSARMTFSSLLINIPNWSNILKEDYRDSHRRVNDGDHIFLLLFGLYFLFKKALVQRLQVFSIISRQTNERMKCGCSPKHFTFYFT</sequence>